<dbReference type="Proteomes" id="UP000003874">
    <property type="component" value="Unassembled WGS sequence"/>
</dbReference>
<accession>E6MPD0</accession>
<dbReference type="STRING" id="888832.HMPREF9420_1348"/>
<dbReference type="HOGENOM" id="CLU_3156389_0_0_10"/>
<reference evidence="1 2" key="1">
    <citation type="submission" date="2010-12" db="EMBL/GenBank/DDBJ databases">
        <authorList>
            <person name="Muzny D."/>
            <person name="Qin X."/>
            <person name="Deng J."/>
            <person name="Jiang H."/>
            <person name="Liu Y."/>
            <person name="Qu J."/>
            <person name="Song X.-Z."/>
            <person name="Zhang L."/>
            <person name="Thornton R."/>
            <person name="Coyle M."/>
            <person name="Francisco L."/>
            <person name="Jackson L."/>
            <person name="Javaid M."/>
            <person name="Korchina V."/>
            <person name="Kovar C."/>
            <person name="Mata R."/>
            <person name="Mathew T."/>
            <person name="Ngo R."/>
            <person name="Nguyen L."/>
            <person name="Nguyen N."/>
            <person name="Okwuonu G."/>
            <person name="Ongeri F."/>
            <person name="Pham C."/>
            <person name="Simmons D."/>
            <person name="Wilczek-Boney K."/>
            <person name="Hale W."/>
            <person name="Jakkamsetti A."/>
            <person name="Pham P."/>
            <person name="Ruth R."/>
            <person name="San Lucas F."/>
            <person name="Warren J."/>
            <person name="Zhang J."/>
            <person name="Zhao Z."/>
            <person name="Zhou C."/>
            <person name="Zhu D."/>
            <person name="Lee S."/>
            <person name="Bess C."/>
            <person name="Blankenburg K."/>
            <person name="Forbes L."/>
            <person name="Fu Q."/>
            <person name="Gubbala S."/>
            <person name="Hirani K."/>
            <person name="Jayaseelan J.C."/>
            <person name="Lara F."/>
            <person name="Munidasa M."/>
            <person name="Palculict T."/>
            <person name="Patil S."/>
            <person name="Pu L.-L."/>
            <person name="Saada N."/>
            <person name="Tang L."/>
            <person name="Weissenberger G."/>
            <person name="Zhu Y."/>
            <person name="Hemphill L."/>
            <person name="Shang Y."/>
            <person name="Youmans B."/>
            <person name="Ayvaz T."/>
            <person name="Ross M."/>
            <person name="Santibanez J."/>
            <person name="Aqrawi P."/>
            <person name="Gross S."/>
            <person name="Joshi V."/>
            <person name="Fowler G."/>
            <person name="Nazareth L."/>
            <person name="Reid J."/>
            <person name="Worley K."/>
            <person name="Petrosino J."/>
            <person name="Highlander S."/>
            <person name="Gibbs R."/>
        </authorList>
    </citation>
    <scope>NUCLEOTIDE SEQUENCE [LARGE SCALE GENOMIC DNA]</scope>
    <source>
        <strain evidence="1 2">DSM 15606</strain>
    </source>
</reference>
<evidence type="ECO:0000313" key="2">
    <source>
        <dbReference type="Proteomes" id="UP000003874"/>
    </source>
</evidence>
<evidence type="ECO:0000313" key="1">
    <source>
        <dbReference type="EMBL" id="EFV04553.1"/>
    </source>
</evidence>
<dbReference type="EMBL" id="AEQO01000116">
    <property type="protein sequence ID" value="EFV04553.1"/>
    <property type="molecule type" value="Genomic_DNA"/>
</dbReference>
<protein>
    <submittedName>
        <fullName evidence="1">Uncharacterized protein</fullName>
    </submittedName>
</protein>
<dbReference type="AlphaFoldDB" id="E6MPD0"/>
<comment type="caution">
    <text evidence="1">The sequence shown here is derived from an EMBL/GenBank/DDBJ whole genome shotgun (WGS) entry which is preliminary data.</text>
</comment>
<keyword evidence="2" id="KW-1185">Reference proteome</keyword>
<gene>
    <name evidence="1" type="ORF">HMPREF9420_1348</name>
</gene>
<proteinExistence type="predicted"/>
<organism evidence="1 2">
    <name type="scientific">Segatella salivae DSM 15606</name>
    <dbReference type="NCBI Taxonomy" id="888832"/>
    <lineage>
        <taxon>Bacteria</taxon>
        <taxon>Pseudomonadati</taxon>
        <taxon>Bacteroidota</taxon>
        <taxon>Bacteroidia</taxon>
        <taxon>Bacteroidales</taxon>
        <taxon>Prevotellaceae</taxon>
        <taxon>Segatella</taxon>
    </lineage>
</organism>
<name>E6MPD0_9BACT</name>
<sequence>MLSVRLVSSVILLKESVIDVVAKQFAAVKRNMKLTNARQFLCFMIELA</sequence>